<comment type="caution">
    <text evidence="1">The sequence shown here is derived from an EMBL/GenBank/DDBJ whole genome shotgun (WGS) entry which is preliminary data.</text>
</comment>
<dbReference type="Proteomes" id="UP001165960">
    <property type="component" value="Unassembled WGS sequence"/>
</dbReference>
<name>A0ACC2T5W9_9FUNG</name>
<dbReference type="EMBL" id="QTSX02003594">
    <property type="protein sequence ID" value="KAJ9070059.1"/>
    <property type="molecule type" value="Genomic_DNA"/>
</dbReference>
<evidence type="ECO:0000313" key="2">
    <source>
        <dbReference type="Proteomes" id="UP001165960"/>
    </source>
</evidence>
<gene>
    <name evidence="1" type="ORF">DSO57_1012308</name>
</gene>
<protein>
    <submittedName>
        <fullName evidence="1">Uncharacterized protein</fullName>
    </submittedName>
</protein>
<reference evidence="1" key="1">
    <citation type="submission" date="2022-04" db="EMBL/GenBank/DDBJ databases">
        <title>Genome of the entomopathogenic fungus Entomophthora muscae.</title>
        <authorList>
            <person name="Elya C."/>
            <person name="Lovett B.R."/>
            <person name="Lee E."/>
            <person name="Macias A.M."/>
            <person name="Hajek A.E."/>
            <person name="De Bivort B.L."/>
            <person name="Kasson M.T."/>
            <person name="De Fine Licht H.H."/>
            <person name="Stajich J.E."/>
        </authorList>
    </citation>
    <scope>NUCLEOTIDE SEQUENCE</scope>
    <source>
        <strain evidence="1">Berkeley</strain>
    </source>
</reference>
<keyword evidence="2" id="KW-1185">Reference proteome</keyword>
<organism evidence="1 2">
    <name type="scientific">Entomophthora muscae</name>
    <dbReference type="NCBI Taxonomy" id="34485"/>
    <lineage>
        <taxon>Eukaryota</taxon>
        <taxon>Fungi</taxon>
        <taxon>Fungi incertae sedis</taxon>
        <taxon>Zoopagomycota</taxon>
        <taxon>Entomophthoromycotina</taxon>
        <taxon>Entomophthoromycetes</taxon>
        <taxon>Entomophthorales</taxon>
        <taxon>Entomophthoraceae</taxon>
        <taxon>Entomophthora</taxon>
    </lineage>
</organism>
<evidence type="ECO:0000313" key="1">
    <source>
        <dbReference type="EMBL" id="KAJ9070059.1"/>
    </source>
</evidence>
<accession>A0ACC2T5W9</accession>
<sequence length="67" mass="7607">MPKLLSISCPPDLEVMSFGMNKHRNFHSTHRLIPSPLPTRQARISQSNARIKPEHASLHIQPLTDRA</sequence>
<proteinExistence type="predicted"/>